<evidence type="ECO:0000313" key="2">
    <source>
        <dbReference type="EMBL" id="SHG44380.1"/>
    </source>
</evidence>
<keyword evidence="1" id="KW-0812">Transmembrane</keyword>
<feature type="transmembrane region" description="Helical" evidence="1">
    <location>
        <begin position="7"/>
        <end position="27"/>
    </location>
</feature>
<dbReference type="STRING" id="570519.SAMN04488116_1233"/>
<evidence type="ECO:0000313" key="3">
    <source>
        <dbReference type="Proteomes" id="UP000184532"/>
    </source>
</evidence>
<feature type="transmembrane region" description="Helical" evidence="1">
    <location>
        <begin position="181"/>
        <end position="201"/>
    </location>
</feature>
<proteinExistence type="predicted"/>
<keyword evidence="3" id="KW-1185">Reference proteome</keyword>
<feature type="transmembrane region" description="Helical" evidence="1">
    <location>
        <begin position="70"/>
        <end position="90"/>
    </location>
</feature>
<dbReference type="Proteomes" id="UP000184532">
    <property type="component" value="Unassembled WGS sequence"/>
</dbReference>
<feature type="transmembrane region" description="Helical" evidence="1">
    <location>
        <begin position="110"/>
        <end position="132"/>
    </location>
</feature>
<feature type="transmembrane region" description="Helical" evidence="1">
    <location>
        <begin position="144"/>
        <end position="161"/>
    </location>
</feature>
<gene>
    <name evidence="2" type="ORF">SAMN04488116_1233</name>
</gene>
<dbReference type="AlphaFoldDB" id="A0A1M5JVR9"/>
<feature type="transmembrane region" description="Helical" evidence="1">
    <location>
        <begin position="39"/>
        <end position="58"/>
    </location>
</feature>
<evidence type="ECO:0000256" key="1">
    <source>
        <dbReference type="SAM" id="Phobius"/>
    </source>
</evidence>
<protein>
    <submittedName>
        <fullName evidence="2">Uncharacterized protein</fullName>
    </submittedName>
</protein>
<dbReference type="OrthoDB" id="1418192at2"/>
<organism evidence="2 3">
    <name type="scientific">Flagellimonas flava</name>
    <dbReference type="NCBI Taxonomy" id="570519"/>
    <lineage>
        <taxon>Bacteria</taxon>
        <taxon>Pseudomonadati</taxon>
        <taxon>Bacteroidota</taxon>
        <taxon>Flavobacteriia</taxon>
        <taxon>Flavobacteriales</taxon>
        <taxon>Flavobacteriaceae</taxon>
        <taxon>Flagellimonas</taxon>
    </lineage>
</organism>
<reference evidence="3" key="1">
    <citation type="submission" date="2016-11" db="EMBL/GenBank/DDBJ databases">
        <authorList>
            <person name="Varghese N."/>
            <person name="Submissions S."/>
        </authorList>
    </citation>
    <scope>NUCLEOTIDE SEQUENCE [LARGE SCALE GENOMIC DNA]</scope>
    <source>
        <strain evidence="3">DSM 22638</strain>
    </source>
</reference>
<keyword evidence="1" id="KW-1133">Transmembrane helix</keyword>
<dbReference type="RefSeq" id="WP_073178816.1">
    <property type="nucleotide sequence ID" value="NZ_FQWL01000002.1"/>
</dbReference>
<sequence length="243" mass="28144">MNKYKTLHLWMLIPMALMQFGIFRDYWGDFTDNGWSVHVHYWTGTLWYLYLILQPYYATHSQLEKHRTNGIIGMFLAGGVCITAFSMLFRDIANADKSAQFPDDFGPFEPWFFIGVAAVEIVMIIAFGYAVIMSIIKRKSLEDHAWWLITTVFLIMMPALGRGVQNTYILIHLEDWPNVDIMGPTYFTQFLIVTVLLLAAFKYKKLKHPGTYLALLVNVYVCFLEPLGRSATIETFLRTVIRD</sequence>
<name>A0A1M5JVR9_9FLAO</name>
<dbReference type="EMBL" id="FQWL01000002">
    <property type="protein sequence ID" value="SHG44380.1"/>
    <property type="molecule type" value="Genomic_DNA"/>
</dbReference>
<accession>A0A1M5JVR9</accession>
<keyword evidence="1" id="KW-0472">Membrane</keyword>